<dbReference type="Gene3D" id="1.10.580.10">
    <property type="entry name" value="Citrate Synthase, domain 1"/>
    <property type="match status" value="1"/>
</dbReference>
<dbReference type="InterPro" id="IPR036969">
    <property type="entry name" value="Citrate_synthase_sf"/>
</dbReference>
<dbReference type="AlphaFoldDB" id="A0A4U2ZZ89"/>
<proteinExistence type="predicted"/>
<feature type="non-terminal residue" evidence="1">
    <location>
        <position position="49"/>
    </location>
</feature>
<comment type="caution">
    <text evidence="1">The sequence shown here is derived from an EMBL/GenBank/DDBJ whole genome shotgun (WGS) entry which is preliminary data.</text>
</comment>
<protein>
    <submittedName>
        <fullName evidence="1">Citrate synthase</fullName>
    </submittedName>
</protein>
<dbReference type="SUPFAM" id="SSF48256">
    <property type="entry name" value="Citrate synthase"/>
    <property type="match status" value="1"/>
</dbReference>
<name>A0A4U2ZZ89_9BACI</name>
<accession>A0A4U2ZZ89</accession>
<dbReference type="EMBL" id="SZON01003468">
    <property type="protein sequence ID" value="TKI80052.1"/>
    <property type="molecule type" value="Genomic_DNA"/>
</dbReference>
<evidence type="ECO:0000313" key="1">
    <source>
        <dbReference type="EMBL" id="TKI80052.1"/>
    </source>
</evidence>
<organism evidence="1 2">
    <name type="scientific">Bacillus wiedmannii</name>
    <dbReference type="NCBI Taxonomy" id="1890302"/>
    <lineage>
        <taxon>Bacteria</taxon>
        <taxon>Bacillati</taxon>
        <taxon>Bacillota</taxon>
        <taxon>Bacilli</taxon>
        <taxon>Bacillales</taxon>
        <taxon>Bacillaceae</taxon>
        <taxon>Bacillus</taxon>
        <taxon>Bacillus cereus group</taxon>
    </lineage>
</organism>
<dbReference type="Proteomes" id="UP000305222">
    <property type="component" value="Unassembled WGS sequence"/>
</dbReference>
<reference evidence="1 2" key="1">
    <citation type="journal article" date="2019" name="Environ. Microbiol.">
        <title>An active ?-lactamase is a part of an orchestrated cell wall stress resistance network of Bacillus subtilis and related rhizosphere species.</title>
        <authorList>
            <person name="Bucher T."/>
            <person name="Keren-Paz A."/>
            <person name="Hausser J."/>
            <person name="Olender T."/>
            <person name="Cytryn E."/>
            <person name="Kolodkin-Gal I."/>
        </authorList>
    </citation>
    <scope>NUCLEOTIDE SEQUENCE [LARGE SCALE GENOMIC DNA]</scope>
    <source>
        <strain evidence="1 2">I5</strain>
    </source>
</reference>
<sequence length="49" mass="5450">MMKAEEKFSPGLDGIVAAETKISFLDTVKGEIVIQGYDLIELSKTKEYL</sequence>
<evidence type="ECO:0000313" key="2">
    <source>
        <dbReference type="Proteomes" id="UP000305222"/>
    </source>
</evidence>
<dbReference type="InterPro" id="IPR016142">
    <property type="entry name" value="Citrate_synth-like_lrg_a-sub"/>
</dbReference>
<gene>
    <name evidence="1" type="ORF">FC699_35340</name>
</gene>
<dbReference type="GO" id="GO:0046912">
    <property type="term" value="F:acyltransferase activity, acyl groups converted into alkyl on transfer"/>
    <property type="evidence" value="ECO:0007669"/>
    <property type="project" value="InterPro"/>
</dbReference>